<reference evidence="2 3" key="1">
    <citation type="submission" date="2018-09" db="EMBL/GenBank/DDBJ databases">
        <title>A high-quality reference genome of wild soybean provides a powerful tool to mine soybean genomes.</title>
        <authorList>
            <person name="Xie M."/>
            <person name="Chung C.Y.L."/>
            <person name="Li M.-W."/>
            <person name="Wong F.-L."/>
            <person name="Chan T.-F."/>
            <person name="Lam H.-M."/>
        </authorList>
    </citation>
    <scope>NUCLEOTIDE SEQUENCE [LARGE SCALE GENOMIC DNA]</scope>
    <source>
        <strain evidence="3">cv. W05</strain>
        <tissue evidence="2">Hypocotyl of etiolated seedlings</tissue>
    </source>
</reference>
<keyword evidence="3" id="KW-1185">Reference proteome</keyword>
<dbReference type="AlphaFoldDB" id="A0A445HE82"/>
<evidence type="ECO:0000256" key="1">
    <source>
        <dbReference type="SAM" id="MobiDB-lite"/>
    </source>
</evidence>
<sequence>MKGLLSTKSIAHAVDNQIYCTRCPSTFVRLDVNQICCRRGAPPLSLVYVEAVSLHLHESCRQLDPSCVPPAIRSTARHGTPPSSKRNTKLEFGNFTIPPLLNLAFDHFILNLMKEAWPVRYLHSLWSVKLRCLVRTRKSEFDSGVALGLGRKKSHTVWKKNNSMELVEAPWHNNYSLYHMEWNRIKPLYYFTTQLFRSLLLAAPPKTPKQTKLPLQPTTQASNSNVGKKVQMESKMKTK</sequence>
<evidence type="ECO:0000313" key="2">
    <source>
        <dbReference type="EMBL" id="RZB71832.1"/>
    </source>
</evidence>
<comment type="caution">
    <text evidence="2">The sequence shown here is derived from an EMBL/GenBank/DDBJ whole genome shotgun (WGS) entry which is preliminary data.</text>
</comment>
<protein>
    <submittedName>
        <fullName evidence="2">Uncharacterized protein</fullName>
    </submittedName>
</protein>
<dbReference type="Proteomes" id="UP000289340">
    <property type="component" value="Chromosome 13"/>
</dbReference>
<organism evidence="2 3">
    <name type="scientific">Glycine soja</name>
    <name type="common">Wild soybean</name>
    <dbReference type="NCBI Taxonomy" id="3848"/>
    <lineage>
        <taxon>Eukaryota</taxon>
        <taxon>Viridiplantae</taxon>
        <taxon>Streptophyta</taxon>
        <taxon>Embryophyta</taxon>
        <taxon>Tracheophyta</taxon>
        <taxon>Spermatophyta</taxon>
        <taxon>Magnoliopsida</taxon>
        <taxon>eudicotyledons</taxon>
        <taxon>Gunneridae</taxon>
        <taxon>Pentapetalae</taxon>
        <taxon>rosids</taxon>
        <taxon>fabids</taxon>
        <taxon>Fabales</taxon>
        <taxon>Fabaceae</taxon>
        <taxon>Papilionoideae</taxon>
        <taxon>50 kb inversion clade</taxon>
        <taxon>NPAAA clade</taxon>
        <taxon>indigoferoid/millettioid clade</taxon>
        <taxon>Phaseoleae</taxon>
        <taxon>Glycine</taxon>
        <taxon>Glycine subgen. Soja</taxon>
    </lineage>
</organism>
<feature type="compositionally biased region" description="Basic and acidic residues" evidence="1">
    <location>
        <begin position="230"/>
        <end position="239"/>
    </location>
</feature>
<feature type="region of interest" description="Disordered" evidence="1">
    <location>
        <begin position="207"/>
        <end position="239"/>
    </location>
</feature>
<proteinExistence type="predicted"/>
<name>A0A445HE82_GLYSO</name>
<gene>
    <name evidence="2" type="ORF">D0Y65_036300</name>
</gene>
<dbReference type="EMBL" id="QZWG01000013">
    <property type="protein sequence ID" value="RZB71832.1"/>
    <property type="molecule type" value="Genomic_DNA"/>
</dbReference>
<feature type="compositionally biased region" description="Low complexity" evidence="1">
    <location>
        <begin position="207"/>
        <end position="221"/>
    </location>
</feature>
<evidence type="ECO:0000313" key="3">
    <source>
        <dbReference type="Proteomes" id="UP000289340"/>
    </source>
</evidence>
<accession>A0A445HE82</accession>